<gene>
    <name evidence="9" type="primary">dxr</name>
    <name evidence="13" type="ORF">BRCON_2415</name>
</gene>
<feature type="binding site" evidence="9">
    <location>
        <position position="14"/>
    </location>
    <ligand>
        <name>NADPH</name>
        <dbReference type="ChEBI" id="CHEBI:57783"/>
    </ligand>
</feature>
<feature type="binding site" evidence="9">
    <location>
        <position position="13"/>
    </location>
    <ligand>
        <name>NADPH</name>
        <dbReference type="ChEBI" id="CHEBI:57783"/>
    </ligand>
</feature>
<feature type="binding site" evidence="9">
    <location>
        <position position="125"/>
    </location>
    <ligand>
        <name>NADPH</name>
        <dbReference type="ChEBI" id="CHEBI:57783"/>
    </ligand>
</feature>
<evidence type="ECO:0000256" key="9">
    <source>
        <dbReference type="HAMAP-Rule" id="MF_00183"/>
    </source>
</evidence>
<evidence type="ECO:0000256" key="4">
    <source>
        <dbReference type="ARBA" id="ARBA00022857"/>
    </source>
</evidence>
<dbReference type="SUPFAM" id="SSF51735">
    <property type="entry name" value="NAD(P)-binding Rossmann-fold domains"/>
    <property type="match status" value="1"/>
</dbReference>
<dbReference type="PIRSF" id="PIRSF006205">
    <property type="entry name" value="Dxp_reductismrs"/>
    <property type="match status" value="1"/>
</dbReference>
<feature type="binding site" evidence="9">
    <location>
        <position position="151"/>
    </location>
    <ligand>
        <name>1-deoxy-D-xylulose 5-phosphate</name>
        <dbReference type="ChEBI" id="CHEBI:57792"/>
    </ligand>
</feature>
<dbReference type="UniPathway" id="UPA00056">
    <property type="reaction ID" value="UER00092"/>
</dbReference>
<organism evidence="13 14">
    <name type="scientific">Sumerlaea chitinivorans</name>
    <dbReference type="NCBI Taxonomy" id="2250252"/>
    <lineage>
        <taxon>Bacteria</taxon>
        <taxon>Candidatus Sumerlaeota</taxon>
        <taxon>Candidatus Sumerlaeia</taxon>
        <taxon>Candidatus Sumerlaeales</taxon>
        <taxon>Candidatus Sumerlaeaceae</taxon>
        <taxon>Candidatus Sumerlaea</taxon>
    </lineage>
</organism>
<dbReference type="GO" id="GO:0016853">
    <property type="term" value="F:isomerase activity"/>
    <property type="evidence" value="ECO:0007669"/>
    <property type="project" value="UniProtKB-KW"/>
</dbReference>
<dbReference type="Gene3D" id="3.40.50.720">
    <property type="entry name" value="NAD(P)-binding Rossmann-like Domain"/>
    <property type="match status" value="1"/>
</dbReference>
<feature type="binding site" evidence="9">
    <location>
        <position position="150"/>
    </location>
    <ligand>
        <name>1-deoxy-D-xylulose 5-phosphate</name>
        <dbReference type="ChEBI" id="CHEBI:57792"/>
    </ligand>
</feature>
<dbReference type="Pfam" id="PF08436">
    <property type="entry name" value="DXP_redisom_C"/>
    <property type="match status" value="1"/>
</dbReference>
<dbReference type="GO" id="GO:0070402">
    <property type="term" value="F:NADPH binding"/>
    <property type="evidence" value="ECO:0007669"/>
    <property type="project" value="InterPro"/>
</dbReference>
<feature type="binding site" evidence="9">
    <location>
        <position position="211"/>
    </location>
    <ligand>
        <name>1-deoxy-D-xylulose 5-phosphate</name>
        <dbReference type="ChEBI" id="CHEBI:57792"/>
    </ligand>
</feature>
<evidence type="ECO:0000256" key="8">
    <source>
        <dbReference type="ARBA" id="ARBA00048543"/>
    </source>
</evidence>
<feature type="binding site" evidence="9">
    <location>
        <position position="217"/>
    </location>
    <ligand>
        <name>1-deoxy-D-xylulose 5-phosphate</name>
        <dbReference type="ChEBI" id="CHEBI:57792"/>
    </ligand>
</feature>
<comment type="function">
    <text evidence="9">Catalyzes the NADPH-dependent rearrangement and reduction of 1-deoxy-D-xylulose-5-phosphate (DXP) to 2-C-methyl-D-erythritol 4-phosphate (MEP).</text>
</comment>
<dbReference type="NCBIfam" id="TIGR00243">
    <property type="entry name" value="Dxr"/>
    <property type="match status" value="1"/>
</dbReference>
<dbReference type="SUPFAM" id="SSF55347">
    <property type="entry name" value="Glyceraldehyde-3-phosphate dehydrogenase-like, C-terminal domain"/>
    <property type="match status" value="1"/>
</dbReference>
<feature type="binding site" evidence="9">
    <location>
        <position position="220"/>
    </location>
    <ligand>
        <name>1-deoxy-D-xylulose 5-phosphate</name>
        <dbReference type="ChEBI" id="CHEBI:57792"/>
    </ligand>
</feature>
<dbReference type="GO" id="GO:0051484">
    <property type="term" value="P:isopentenyl diphosphate biosynthetic process, methylerythritol 4-phosphate pathway involved in terpenoid biosynthetic process"/>
    <property type="evidence" value="ECO:0007669"/>
    <property type="project" value="TreeGrafter"/>
</dbReference>
<dbReference type="NCBIfam" id="NF009114">
    <property type="entry name" value="PRK12464.1"/>
    <property type="match status" value="1"/>
</dbReference>
<evidence type="ECO:0000313" key="13">
    <source>
        <dbReference type="EMBL" id="AXA37185.1"/>
    </source>
</evidence>
<dbReference type="FunFam" id="3.40.50.720:FF:000045">
    <property type="entry name" value="1-deoxy-D-xylulose 5-phosphate reductoisomerase"/>
    <property type="match status" value="1"/>
</dbReference>
<sequence length="399" mass="43683">MKKRLIILGSTGSIGTKTLQVVSDFPDAFEVVALSTNAQTGLLAEQARRFRPQAVCVCAPERANEARHLASQTATKLHLGTEGLLELVERYECDMVVVATVGFVGLLPTLRAIELGRTIALANKEVLVTAGELVMRAAREHGAAILPVDSEHNAIFQCLACGARDKVRRIILTASGGPFRGAKRDRLARIGRREALRHPTWNMGQKITIDSATLMNKGFEVIEAHHLFGIPLEHIEVVIHPQSIIHSMVEYVDGSVIAQMGVTDMYLPIQNVLFYPERVENKVPSLDFTQLGRLTFEPPDMTSFPCLSYAYEAARLGGTYPAVLNAANEVAVARFLRDEIGFLAIPAIIRDVLDAHEGKPASSLEELLAADAWARTRASETWHEDWKPMAAAATDESTS</sequence>
<feature type="binding site" evidence="9">
    <location>
        <position position="204"/>
    </location>
    <ligand>
        <name>NADPH</name>
        <dbReference type="ChEBI" id="CHEBI:57783"/>
    </ligand>
</feature>
<accession>A0A2Z4Y9V8</accession>
<keyword evidence="5 9" id="KW-0560">Oxidoreductase</keyword>
<name>A0A2Z4Y9V8_SUMC1</name>
<feature type="domain" description="1-deoxy-D-xylulose 5-phosphate reductoisomerase C-terminal" evidence="11">
    <location>
        <begin position="145"/>
        <end position="228"/>
    </location>
</feature>
<feature type="binding site" evidence="9">
    <location>
        <position position="216"/>
    </location>
    <ligand>
        <name>1-deoxy-D-xylulose 5-phosphate</name>
        <dbReference type="ChEBI" id="CHEBI:57792"/>
    </ligand>
</feature>
<feature type="binding site" evidence="9">
    <location>
        <position position="220"/>
    </location>
    <ligand>
        <name>Mn(2+)</name>
        <dbReference type="ChEBI" id="CHEBI:29035"/>
    </ligand>
</feature>
<reference evidence="13 14" key="1">
    <citation type="submission" date="2018-05" db="EMBL/GenBank/DDBJ databases">
        <title>A metagenomic window into the 2 km-deep terrestrial subsurface aquifer revealed taxonomically and functionally diverse microbial community comprising novel uncultured bacterial lineages.</title>
        <authorList>
            <person name="Kadnikov V.V."/>
            <person name="Mardanov A.V."/>
            <person name="Beletsky A.V."/>
            <person name="Banks D."/>
            <person name="Pimenov N.V."/>
            <person name="Frank Y.A."/>
            <person name="Karnachuk O.V."/>
            <person name="Ravin N.V."/>
        </authorList>
    </citation>
    <scope>NUCLEOTIDE SEQUENCE [LARGE SCALE GENOMIC DNA]</scope>
    <source>
        <strain evidence="13">BY</strain>
    </source>
</reference>
<comment type="catalytic activity">
    <reaction evidence="8">
        <text>2-C-methyl-D-erythritol 4-phosphate + NADP(+) = 1-deoxy-D-xylulose 5-phosphate + NADPH + H(+)</text>
        <dbReference type="Rhea" id="RHEA:13717"/>
        <dbReference type="ChEBI" id="CHEBI:15378"/>
        <dbReference type="ChEBI" id="CHEBI:57783"/>
        <dbReference type="ChEBI" id="CHEBI:57792"/>
        <dbReference type="ChEBI" id="CHEBI:58262"/>
        <dbReference type="ChEBI" id="CHEBI:58349"/>
        <dbReference type="EC" id="1.1.1.267"/>
    </reaction>
    <physiologicalReaction direction="right-to-left" evidence="8">
        <dbReference type="Rhea" id="RHEA:13719"/>
    </physiologicalReaction>
</comment>
<evidence type="ECO:0000259" key="12">
    <source>
        <dbReference type="Pfam" id="PF13288"/>
    </source>
</evidence>
<dbReference type="InterPro" id="IPR036169">
    <property type="entry name" value="DXPR_C_sf"/>
</dbReference>
<comment type="caution">
    <text evidence="9">Lacks conserved residue(s) required for the propagation of feature annotation.</text>
</comment>
<feature type="binding site" evidence="9">
    <location>
        <position position="149"/>
    </location>
    <ligand>
        <name>Mn(2+)</name>
        <dbReference type="ChEBI" id="CHEBI:29035"/>
    </ligand>
</feature>
<dbReference type="EMBL" id="CP030759">
    <property type="protein sequence ID" value="AXA37185.1"/>
    <property type="molecule type" value="Genomic_DNA"/>
</dbReference>
<keyword evidence="13" id="KW-0413">Isomerase</keyword>
<keyword evidence="3 9" id="KW-0479">Metal-binding</keyword>
<dbReference type="GO" id="GO:0030145">
    <property type="term" value="F:manganese ion binding"/>
    <property type="evidence" value="ECO:0007669"/>
    <property type="project" value="TreeGrafter"/>
</dbReference>
<dbReference type="InterPro" id="IPR013512">
    <property type="entry name" value="DXP_reductoisomerase_N"/>
</dbReference>
<dbReference type="InterPro" id="IPR003821">
    <property type="entry name" value="DXP_reductoisomerase"/>
</dbReference>
<feature type="binding site" evidence="9">
    <location>
        <position position="12"/>
    </location>
    <ligand>
        <name>NADPH</name>
        <dbReference type="ChEBI" id="CHEBI:57783"/>
    </ligand>
</feature>
<dbReference type="HAMAP" id="MF_00183">
    <property type="entry name" value="DXP_reductoisom"/>
    <property type="match status" value="1"/>
</dbReference>
<feature type="binding site" evidence="9">
    <location>
        <position position="151"/>
    </location>
    <ligand>
        <name>Mn(2+)</name>
        <dbReference type="ChEBI" id="CHEBI:29035"/>
    </ligand>
</feature>
<keyword evidence="4 9" id="KW-0521">NADP</keyword>
<evidence type="ECO:0000256" key="7">
    <source>
        <dbReference type="ARBA" id="ARBA00023229"/>
    </source>
</evidence>
<keyword evidence="6 9" id="KW-0464">Manganese</keyword>
<dbReference type="InterPro" id="IPR013644">
    <property type="entry name" value="DXP_reductoisomerase_C"/>
</dbReference>
<comment type="similarity">
    <text evidence="2 9">Belongs to the DXR family.</text>
</comment>
<keyword evidence="9" id="KW-0460">Magnesium</keyword>
<dbReference type="AlphaFoldDB" id="A0A2Z4Y9V8"/>
<feature type="binding site" evidence="9">
    <location>
        <position position="123"/>
    </location>
    <ligand>
        <name>NADPH</name>
        <dbReference type="ChEBI" id="CHEBI:57783"/>
    </ligand>
</feature>
<feature type="domain" description="1-deoxy-D-xylulose 5-phosphate reductoisomerase N-terminal" evidence="10">
    <location>
        <begin position="5"/>
        <end position="131"/>
    </location>
</feature>
<dbReference type="KEGG" id="schv:BRCON_2415"/>
<feature type="binding site" evidence="9">
    <location>
        <position position="11"/>
    </location>
    <ligand>
        <name>NADPH</name>
        <dbReference type="ChEBI" id="CHEBI:57783"/>
    </ligand>
</feature>
<evidence type="ECO:0000256" key="2">
    <source>
        <dbReference type="ARBA" id="ARBA00006825"/>
    </source>
</evidence>
<keyword evidence="7 9" id="KW-0414">Isoprene biosynthesis</keyword>
<evidence type="ECO:0000313" key="14">
    <source>
        <dbReference type="Proteomes" id="UP000262583"/>
    </source>
</evidence>
<evidence type="ECO:0000256" key="1">
    <source>
        <dbReference type="ARBA" id="ARBA00005094"/>
    </source>
</evidence>
<evidence type="ECO:0000256" key="5">
    <source>
        <dbReference type="ARBA" id="ARBA00023002"/>
    </source>
</evidence>
<dbReference type="PANTHER" id="PTHR30525:SF0">
    <property type="entry name" value="1-DEOXY-D-XYLULOSE 5-PHOSPHATE REDUCTOISOMERASE, CHLOROPLASTIC"/>
    <property type="match status" value="1"/>
</dbReference>
<feature type="binding site" evidence="9">
    <location>
        <position position="124"/>
    </location>
    <ligand>
        <name>1-deoxy-D-xylulose 5-phosphate</name>
        <dbReference type="ChEBI" id="CHEBI:57792"/>
    </ligand>
</feature>
<feature type="domain" description="DXP reductoisomerase C-terminal" evidence="12">
    <location>
        <begin position="260"/>
        <end position="376"/>
    </location>
</feature>
<feature type="binding site" evidence="9">
    <location>
        <position position="175"/>
    </location>
    <ligand>
        <name>1-deoxy-D-xylulose 5-phosphate</name>
        <dbReference type="ChEBI" id="CHEBI:57792"/>
    </ligand>
</feature>
<dbReference type="InterPro" id="IPR036291">
    <property type="entry name" value="NAD(P)-bd_dom_sf"/>
</dbReference>
<comment type="pathway">
    <text evidence="1 9">Isoprenoid biosynthesis; isopentenyl diphosphate biosynthesis via DXP pathway; isopentenyl diphosphate from 1-deoxy-D-xylulose 5-phosphate: step 1/6.</text>
</comment>
<dbReference type="Pfam" id="PF02670">
    <property type="entry name" value="DXP_reductoisom"/>
    <property type="match status" value="1"/>
</dbReference>
<dbReference type="GO" id="GO:0030604">
    <property type="term" value="F:1-deoxy-D-xylulose-5-phosphate reductoisomerase activity"/>
    <property type="evidence" value="ECO:0007669"/>
    <property type="project" value="UniProtKB-UniRule"/>
</dbReference>
<dbReference type="PANTHER" id="PTHR30525">
    <property type="entry name" value="1-DEOXY-D-XYLULOSE 5-PHOSPHATE REDUCTOISOMERASE"/>
    <property type="match status" value="1"/>
</dbReference>
<evidence type="ECO:0000256" key="6">
    <source>
        <dbReference type="ARBA" id="ARBA00023211"/>
    </source>
</evidence>
<dbReference type="Gene3D" id="1.10.1740.10">
    <property type="match status" value="1"/>
</dbReference>
<comment type="cofactor">
    <cofactor evidence="9">
        <name>Mg(2+)</name>
        <dbReference type="ChEBI" id="CHEBI:18420"/>
    </cofactor>
    <cofactor evidence="9">
        <name>Mn(2+)</name>
        <dbReference type="ChEBI" id="CHEBI:29035"/>
    </cofactor>
</comment>
<dbReference type="InterPro" id="IPR026877">
    <property type="entry name" value="DXPR_C"/>
</dbReference>
<dbReference type="SUPFAM" id="SSF69055">
    <property type="entry name" value="1-deoxy-D-xylulose-5-phosphate reductoisomerase, C-terminal domain"/>
    <property type="match status" value="1"/>
</dbReference>
<dbReference type="EC" id="1.1.1.267" evidence="9"/>
<evidence type="ECO:0000259" key="11">
    <source>
        <dbReference type="Pfam" id="PF08436"/>
    </source>
</evidence>
<proteinExistence type="inferred from homology"/>
<dbReference type="Pfam" id="PF13288">
    <property type="entry name" value="DXPR_C"/>
    <property type="match status" value="1"/>
</dbReference>
<evidence type="ECO:0000256" key="3">
    <source>
        <dbReference type="ARBA" id="ARBA00022723"/>
    </source>
</evidence>
<evidence type="ECO:0000259" key="10">
    <source>
        <dbReference type="Pfam" id="PF02670"/>
    </source>
</evidence>
<feature type="binding site" evidence="9">
    <location>
        <position position="198"/>
    </location>
    <ligand>
        <name>1-deoxy-D-xylulose 5-phosphate</name>
        <dbReference type="ChEBI" id="CHEBI:57792"/>
    </ligand>
</feature>
<protein>
    <recommendedName>
        <fullName evidence="9">1-deoxy-D-xylulose 5-phosphate reductoisomerase</fullName>
        <shortName evidence="9">DXP reductoisomerase</shortName>
        <ecNumber evidence="9">1.1.1.267</ecNumber>
    </recommendedName>
    <alternativeName>
        <fullName evidence="9">1-deoxyxylulose-5-phosphate reductoisomerase</fullName>
    </alternativeName>
    <alternativeName>
        <fullName evidence="9">2-C-methyl-D-erythritol 4-phosphate synthase</fullName>
    </alternativeName>
</protein>
<dbReference type="Proteomes" id="UP000262583">
    <property type="component" value="Chromosome"/>
</dbReference>